<evidence type="ECO:0000256" key="1">
    <source>
        <dbReference type="SAM" id="MobiDB-lite"/>
    </source>
</evidence>
<sequence length="317" mass="32423">MGEGRAPQRRRRDASPRPPGDHEDDTGDLEEEAGAAEQAAAAEEAAATEEEATAAATGGEDLWAGAHGILPVQQQPTAAAEARPTVRPGPGAAAGPPQPQPQRQARVPANTQSKLNAFFFARLDEDAGLSYDGLVAALGHHDRDLAQVARAEHLRKAWKSACAQYKEKYNREPTGEGPARGRGRGQAGTGGGQAGTGGGQAGTGGGQAGTGGGHAGTGGGQAGTGGGQAGRGGARAAGNMPAAQPAVVDGSGSEVQVSWAELEESLRDIFEEVRMGHERDQEIAAELFALKCLIRGSSARQARYEELWNEAGELTSA</sequence>
<feature type="region of interest" description="Disordered" evidence="1">
    <location>
        <begin position="1"/>
        <end position="108"/>
    </location>
</feature>
<evidence type="ECO:0000313" key="2">
    <source>
        <dbReference type="EMBL" id="KAG2483780.1"/>
    </source>
</evidence>
<feature type="compositionally biased region" description="Low complexity" evidence="1">
    <location>
        <begin position="82"/>
        <end position="108"/>
    </location>
</feature>
<name>A0A835XI27_9CHLO</name>
<feature type="compositionally biased region" description="Gly residues" evidence="1">
    <location>
        <begin position="178"/>
        <end position="235"/>
    </location>
</feature>
<protein>
    <submittedName>
        <fullName evidence="2">Uncharacterized protein</fullName>
    </submittedName>
</protein>
<proteinExistence type="predicted"/>
<comment type="caution">
    <text evidence="2">The sequence shown here is derived from an EMBL/GenBank/DDBJ whole genome shotgun (WGS) entry which is preliminary data.</text>
</comment>
<feature type="compositionally biased region" description="Acidic residues" evidence="1">
    <location>
        <begin position="22"/>
        <end position="34"/>
    </location>
</feature>
<dbReference type="Proteomes" id="UP000612055">
    <property type="component" value="Unassembled WGS sequence"/>
</dbReference>
<feature type="region of interest" description="Disordered" evidence="1">
    <location>
        <begin position="169"/>
        <end position="238"/>
    </location>
</feature>
<reference evidence="2" key="1">
    <citation type="journal article" date="2020" name="bioRxiv">
        <title>Comparative genomics of Chlamydomonas.</title>
        <authorList>
            <person name="Craig R.J."/>
            <person name="Hasan A.R."/>
            <person name="Ness R.W."/>
            <person name="Keightley P.D."/>
        </authorList>
    </citation>
    <scope>NUCLEOTIDE SEQUENCE</scope>
    <source>
        <strain evidence="2">CCAP 11/70</strain>
    </source>
</reference>
<feature type="compositionally biased region" description="Low complexity" evidence="1">
    <location>
        <begin position="35"/>
        <end position="45"/>
    </location>
</feature>
<organism evidence="2 3">
    <name type="scientific">Edaphochlamys debaryana</name>
    <dbReference type="NCBI Taxonomy" id="47281"/>
    <lineage>
        <taxon>Eukaryota</taxon>
        <taxon>Viridiplantae</taxon>
        <taxon>Chlorophyta</taxon>
        <taxon>core chlorophytes</taxon>
        <taxon>Chlorophyceae</taxon>
        <taxon>CS clade</taxon>
        <taxon>Chlamydomonadales</taxon>
        <taxon>Chlamydomonadales incertae sedis</taxon>
        <taxon>Edaphochlamys</taxon>
    </lineage>
</organism>
<accession>A0A835XI27</accession>
<keyword evidence="3" id="KW-1185">Reference proteome</keyword>
<dbReference type="EMBL" id="JAEHOE010000166">
    <property type="protein sequence ID" value="KAG2483780.1"/>
    <property type="molecule type" value="Genomic_DNA"/>
</dbReference>
<gene>
    <name evidence="2" type="ORF">HYH03_017376</name>
</gene>
<dbReference type="AlphaFoldDB" id="A0A835XI27"/>
<evidence type="ECO:0000313" key="3">
    <source>
        <dbReference type="Proteomes" id="UP000612055"/>
    </source>
</evidence>